<dbReference type="SUPFAM" id="SSF52047">
    <property type="entry name" value="RNI-like"/>
    <property type="match status" value="1"/>
</dbReference>
<name>A0AAD4C3E0_BOLED</name>
<reference evidence="1" key="2">
    <citation type="journal article" date="2020" name="Nat. Commun.">
        <title>Large-scale genome sequencing of mycorrhizal fungi provides insights into the early evolution of symbiotic traits.</title>
        <authorList>
            <person name="Miyauchi S."/>
            <person name="Kiss E."/>
            <person name="Kuo A."/>
            <person name="Drula E."/>
            <person name="Kohler A."/>
            <person name="Sanchez-Garcia M."/>
            <person name="Morin E."/>
            <person name="Andreopoulos B."/>
            <person name="Barry K.W."/>
            <person name="Bonito G."/>
            <person name="Buee M."/>
            <person name="Carver A."/>
            <person name="Chen C."/>
            <person name="Cichocki N."/>
            <person name="Clum A."/>
            <person name="Culley D."/>
            <person name="Crous P.W."/>
            <person name="Fauchery L."/>
            <person name="Girlanda M."/>
            <person name="Hayes R.D."/>
            <person name="Keri Z."/>
            <person name="LaButti K."/>
            <person name="Lipzen A."/>
            <person name="Lombard V."/>
            <person name="Magnuson J."/>
            <person name="Maillard F."/>
            <person name="Murat C."/>
            <person name="Nolan M."/>
            <person name="Ohm R.A."/>
            <person name="Pangilinan J."/>
            <person name="Pereira M.F."/>
            <person name="Perotto S."/>
            <person name="Peter M."/>
            <person name="Pfister S."/>
            <person name="Riley R."/>
            <person name="Sitrit Y."/>
            <person name="Stielow J.B."/>
            <person name="Szollosi G."/>
            <person name="Zifcakova L."/>
            <person name="Stursova M."/>
            <person name="Spatafora J.W."/>
            <person name="Tedersoo L."/>
            <person name="Vaario L.M."/>
            <person name="Yamada A."/>
            <person name="Yan M."/>
            <person name="Wang P."/>
            <person name="Xu J."/>
            <person name="Bruns T."/>
            <person name="Baldrian P."/>
            <person name="Vilgalys R."/>
            <person name="Dunand C."/>
            <person name="Henrissat B."/>
            <person name="Grigoriev I.V."/>
            <person name="Hibbett D."/>
            <person name="Nagy L.G."/>
            <person name="Martin F.M."/>
        </authorList>
    </citation>
    <scope>NUCLEOTIDE SEQUENCE</scope>
    <source>
        <strain evidence="1">BED1</strain>
    </source>
</reference>
<organism evidence="1 2">
    <name type="scientific">Boletus edulis BED1</name>
    <dbReference type="NCBI Taxonomy" id="1328754"/>
    <lineage>
        <taxon>Eukaryota</taxon>
        <taxon>Fungi</taxon>
        <taxon>Dikarya</taxon>
        <taxon>Basidiomycota</taxon>
        <taxon>Agaricomycotina</taxon>
        <taxon>Agaricomycetes</taxon>
        <taxon>Agaricomycetidae</taxon>
        <taxon>Boletales</taxon>
        <taxon>Boletineae</taxon>
        <taxon>Boletaceae</taxon>
        <taxon>Boletoideae</taxon>
        <taxon>Boletus</taxon>
    </lineage>
</organism>
<sequence length="547" mass="62833">MHPAFLIDEILLHIFSYCYNPFHPFAPGRRWYYETVHLTALARVCKTFKDPALDMIWAELDDLTPLVRCLPESSRAESLEGAYSLRKPLEQNEWDIILGYARRVRALRSLRGSSGLDAECIRALCNSPTSVESNFPNLRVVVLYEPSATIVPFLRHLTHPKLEKIWFKHTKNLGVAIEAFGEGCPIITDFHVSGWAHADTISDLICRWENLRSVRCYDVGLNADAVTHLSHLRKLRYMAFEVHDAVVDRIPAIPASASVLPFSALHDICLASDSLIPICRIFRRFYFPEVHSLLVALYTRPTAPNLMSFFVALQEACAHRNSLDNLSFCVRDTKNKTPFEDASSYYITFDRLRPLTVFTNIKSITLDVSCGTDLNERELLCLASSWPRLETFEVGENYDWTPSSAISPGGFLQLLERCRSLRVLYFMLDTRGYTEIPQGHPWRGLTMPKDSFIHLLNSPIEEESIEALSVFFHASPYPDFGLTTHWKNRYYRGSERPQELCDLYYERWVRARSLAHDLWKARRDLSRSLQDQSTNFGSHRPDTSSLL</sequence>
<dbReference type="Proteomes" id="UP001194468">
    <property type="component" value="Unassembled WGS sequence"/>
</dbReference>
<evidence type="ECO:0000313" key="2">
    <source>
        <dbReference type="Proteomes" id="UP001194468"/>
    </source>
</evidence>
<keyword evidence="2" id="KW-1185">Reference proteome</keyword>
<evidence type="ECO:0000313" key="1">
    <source>
        <dbReference type="EMBL" id="KAF8447197.1"/>
    </source>
</evidence>
<comment type="caution">
    <text evidence="1">The sequence shown here is derived from an EMBL/GenBank/DDBJ whole genome shotgun (WGS) entry which is preliminary data.</text>
</comment>
<dbReference type="AlphaFoldDB" id="A0AAD4C3E0"/>
<reference evidence="1" key="1">
    <citation type="submission" date="2019-10" db="EMBL/GenBank/DDBJ databases">
        <authorList>
            <consortium name="DOE Joint Genome Institute"/>
            <person name="Kuo A."/>
            <person name="Miyauchi S."/>
            <person name="Kiss E."/>
            <person name="Drula E."/>
            <person name="Kohler A."/>
            <person name="Sanchez-Garcia M."/>
            <person name="Andreopoulos B."/>
            <person name="Barry K.W."/>
            <person name="Bonito G."/>
            <person name="Buee M."/>
            <person name="Carver A."/>
            <person name="Chen C."/>
            <person name="Cichocki N."/>
            <person name="Clum A."/>
            <person name="Culley D."/>
            <person name="Crous P.W."/>
            <person name="Fauchery L."/>
            <person name="Girlanda M."/>
            <person name="Hayes R."/>
            <person name="Keri Z."/>
            <person name="LaButti K."/>
            <person name="Lipzen A."/>
            <person name="Lombard V."/>
            <person name="Magnuson J."/>
            <person name="Maillard F."/>
            <person name="Morin E."/>
            <person name="Murat C."/>
            <person name="Nolan M."/>
            <person name="Ohm R."/>
            <person name="Pangilinan J."/>
            <person name="Pereira M."/>
            <person name="Perotto S."/>
            <person name="Peter M."/>
            <person name="Riley R."/>
            <person name="Sitrit Y."/>
            <person name="Stielow B."/>
            <person name="Szollosi G."/>
            <person name="Zifcakova L."/>
            <person name="Stursova M."/>
            <person name="Spatafora J.W."/>
            <person name="Tedersoo L."/>
            <person name="Vaario L.-M."/>
            <person name="Yamada A."/>
            <person name="Yan M."/>
            <person name="Wang P."/>
            <person name="Xu J."/>
            <person name="Bruns T."/>
            <person name="Baldrian P."/>
            <person name="Vilgalys R."/>
            <person name="Henrissat B."/>
            <person name="Grigoriev I.V."/>
            <person name="Hibbett D."/>
            <person name="Nagy L.G."/>
            <person name="Martin F.M."/>
        </authorList>
    </citation>
    <scope>NUCLEOTIDE SEQUENCE</scope>
    <source>
        <strain evidence="1">BED1</strain>
    </source>
</reference>
<dbReference type="EMBL" id="WHUW01000004">
    <property type="protein sequence ID" value="KAF8447197.1"/>
    <property type="molecule type" value="Genomic_DNA"/>
</dbReference>
<gene>
    <name evidence="1" type="ORF">L210DRAFT_3440463</name>
</gene>
<proteinExistence type="predicted"/>
<accession>A0AAD4C3E0</accession>
<dbReference type="Gene3D" id="3.80.10.10">
    <property type="entry name" value="Ribonuclease Inhibitor"/>
    <property type="match status" value="1"/>
</dbReference>
<protein>
    <recommendedName>
        <fullName evidence="3">F-box domain-containing protein</fullName>
    </recommendedName>
</protein>
<feature type="non-terminal residue" evidence="1">
    <location>
        <position position="547"/>
    </location>
</feature>
<evidence type="ECO:0008006" key="3">
    <source>
        <dbReference type="Google" id="ProtNLM"/>
    </source>
</evidence>
<dbReference type="InterPro" id="IPR032675">
    <property type="entry name" value="LRR_dom_sf"/>
</dbReference>